<dbReference type="SUPFAM" id="SSF52540">
    <property type="entry name" value="P-loop containing nucleoside triphosphate hydrolases"/>
    <property type="match status" value="1"/>
</dbReference>
<evidence type="ECO:0000313" key="3">
    <source>
        <dbReference type="Proteomes" id="UP000503336"/>
    </source>
</evidence>
<gene>
    <name evidence="2" type="ORF">G5B40_04195</name>
</gene>
<evidence type="ECO:0000313" key="2">
    <source>
        <dbReference type="EMBL" id="QIE54712.1"/>
    </source>
</evidence>
<accession>A0A7L5BTH1</accession>
<dbReference type="Gene3D" id="3.40.50.300">
    <property type="entry name" value="P-loop containing nucleotide triphosphate hydrolases"/>
    <property type="match status" value="1"/>
</dbReference>
<dbReference type="GO" id="GO:0006270">
    <property type="term" value="P:DNA replication initiation"/>
    <property type="evidence" value="ECO:0007669"/>
    <property type="project" value="TreeGrafter"/>
</dbReference>
<dbReference type="AlphaFoldDB" id="A0A7L5BTH1"/>
<reference evidence="2 3" key="1">
    <citation type="submission" date="2020-02" db="EMBL/GenBank/DDBJ databases">
        <title>complete genome sequence of Rhodobacteraceae bacterium.</title>
        <authorList>
            <person name="Park J."/>
            <person name="Kim Y.-S."/>
            <person name="Kim K.-H."/>
        </authorList>
    </citation>
    <scope>NUCLEOTIDE SEQUENCE [LARGE SCALE GENOMIC DNA]</scope>
    <source>
        <strain evidence="2 3">RR4-56</strain>
    </source>
</reference>
<name>A0A7L5BTH1_9RHOB</name>
<evidence type="ECO:0000259" key="1">
    <source>
        <dbReference type="Pfam" id="PF22688"/>
    </source>
</evidence>
<organism evidence="2 3">
    <name type="scientific">Pikeienuella piscinae</name>
    <dbReference type="NCBI Taxonomy" id="2748098"/>
    <lineage>
        <taxon>Bacteria</taxon>
        <taxon>Pseudomonadati</taxon>
        <taxon>Pseudomonadota</taxon>
        <taxon>Alphaproteobacteria</taxon>
        <taxon>Rhodobacterales</taxon>
        <taxon>Paracoccaceae</taxon>
        <taxon>Pikeienuella</taxon>
    </lineage>
</organism>
<dbReference type="Proteomes" id="UP000503336">
    <property type="component" value="Chromosome"/>
</dbReference>
<dbReference type="PANTHER" id="PTHR30050:SF5">
    <property type="entry name" value="DNAA REGULATORY INACTIVATOR HDA"/>
    <property type="match status" value="1"/>
</dbReference>
<keyword evidence="3" id="KW-1185">Reference proteome</keyword>
<dbReference type="RefSeq" id="WP_165095412.1">
    <property type="nucleotide sequence ID" value="NZ_CP049056.1"/>
</dbReference>
<dbReference type="Gene3D" id="1.10.8.60">
    <property type="match status" value="1"/>
</dbReference>
<feature type="domain" description="Hda lid" evidence="1">
    <location>
        <begin position="163"/>
        <end position="221"/>
    </location>
</feature>
<dbReference type="Pfam" id="PF22688">
    <property type="entry name" value="Hda_lid"/>
    <property type="match status" value="1"/>
</dbReference>
<dbReference type="GO" id="GO:0003688">
    <property type="term" value="F:DNA replication origin binding"/>
    <property type="evidence" value="ECO:0007669"/>
    <property type="project" value="TreeGrafter"/>
</dbReference>
<dbReference type="InterPro" id="IPR027417">
    <property type="entry name" value="P-loop_NTPase"/>
</dbReference>
<sequence length="224" mass="23298">MSAQIPLGLALPKRPARGREAFRVSASNAAAVALIDRWRSWPNGLLTLTGPEGAGKTHLAHVWAGETGAERVAAATLDPADPPALVAAGAAAVEDADRIGGDARAEAALFHLINLARAEGAALLITGRGAPQSWPIRMPDLASRLAGAMSASLEPPDEALIADLLAKHFHDRGLQVDEGVLRFLGRRIERSAAAAAATVARLDEAALDAGRRITLPFVKEVTGL</sequence>
<protein>
    <submittedName>
        <fullName evidence="2">Chromosomal replication initiator DnaA</fullName>
    </submittedName>
</protein>
<dbReference type="PANTHER" id="PTHR30050">
    <property type="entry name" value="CHROMOSOMAL REPLICATION INITIATOR PROTEIN DNAA"/>
    <property type="match status" value="1"/>
</dbReference>
<dbReference type="GO" id="GO:0005886">
    <property type="term" value="C:plasma membrane"/>
    <property type="evidence" value="ECO:0007669"/>
    <property type="project" value="TreeGrafter"/>
</dbReference>
<proteinExistence type="predicted"/>
<dbReference type="EMBL" id="CP049056">
    <property type="protein sequence ID" value="QIE54712.1"/>
    <property type="molecule type" value="Genomic_DNA"/>
</dbReference>
<dbReference type="InterPro" id="IPR055199">
    <property type="entry name" value="Hda_lid"/>
</dbReference>
<dbReference type="KEGG" id="hdh:G5B40_04195"/>